<keyword evidence="1" id="KW-0812">Transmembrane</keyword>
<name>A0ABN5BPC2_9FLAO</name>
<dbReference type="EMBL" id="CP023401">
    <property type="protein sequence ID" value="ATC35595.1"/>
    <property type="molecule type" value="Genomic_DNA"/>
</dbReference>
<evidence type="ECO:0000313" key="3">
    <source>
        <dbReference type="EMBL" id="ATC35595.1"/>
    </source>
</evidence>
<evidence type="ECO:0000313" key="4">
    <source>
        <dbReference type="Proteomes" id="UP000190057"/>
    </source>
</evidence>
<evidence type="ECO:0000259" key="2">
    <source>
        <dbReference type="Pfam" id="PF03703"/>
    </source>
</evidence>
<dbReference type="Proteomes" id="UP000190057">
    <property type="component" value="Chromosome"/>
</dbReference>
<feature type="domain" description="YdbS-like PH" evidence="2">
    <location>
        <begin position="89"/>
        <end position="143"/>
    </location>
</feature>
<keyword evidence="1" id="KW-0472">Membrane</keyword>
<accession>A0ABN5BPC2</accession>
<dbReference type="InterPro" id="IPR005182">
    <property type="entry name" value="YdbS-like_PH"/>
</dbReference>
<gene>
    <name evidence="3" type="ORF">BAZ09_004925</name>
</gene>
<proteinExistence type="predicted"/>
<sequence length="164" mass="18619">MNLCRNKIQNIMGNLLIIQKQSAEIPKAIVYSGKIHWMSYFIPVIQSFLGVIGLLSFVVTIGFFKLISLGLTVLLYKGVVRILQLKFSKIYITKKYLTITTGIINKSTVDISLYRVEGTKVYQSILGRIFNYGRVYVSTGEITKSFVIANPKELRDSISQYSTY</sequence>
<organism evidence="3 4">
    <name type="scientific">Elizabethkingia anophelis R26</name>
    <dbReference type="NCBI Taxonomy" id="1246994"/>
    <lineage>
        <taxon>Bacteria</taxon>
        <taxon>Pseudomonadati</taxon>
        <taxon>Bacteroidota</taxon>
        <taxon>Flavobacteriia</taxon>
        <taxon>Flavobacteriales</taxon>
        <taxon>Weeksellaceae</taxon>
        <taxon>Elizabethkingia</taxon>
    </lineage>
</organism>
<protein>
    <recommendedName>
        <fullName evidence="2">YdbS-like PH domain-containing protein</fullName>
    </recommendedName>
</protein>
<reference evidence="3 4" key="1">
    <citation type="submission" date="2017-09" db="EMBL/GenBank/DDBJ databases">
        <title>Complete circularized genomes of four mosquito-derived Elizabethkingia anophelis isolates.</title>
        <authorList>
            <person name="Nicholson A.C."/>
            <person name="Xu J."/>
        </authorList>
    </citation>
    <scope>NUCLEOTIDE SEQUENCE [LARGE SCALE GENOMIC DNA]</scope>
    <source>
        <strain evidence="3 4">R26</strain>
    </source>
</reference>
<feature type="transmembrane region" description="Helical" evidence="1">
    <location>
        <begin position="48"/>
        <end position="76"/>
    </location>
</feature>
<keyword evidence="4" id="KW-1185">Reference proteome</keyword>
<keyword evidence="1" id="KW-1133">Transmembrane helix</keyword>
<dbReference type="Pfam" id="PF03703">
    <property type="entry name" value="bPH_2"/>
    <property type="match status" value="1"/>
</dbReference>
<evidence type="ECO:0000256" key="1">
    <source>
        <dbReference type="SAM" id="Phobius"/>
    </source>
</evidence>